<name>A0A4S3MEN3_9RHOB</name>
<dbReference type="SUPFAM" id="SSF56059">
    <property type="entry name" value="Glutathione synthetase ATP-binding domain-like"/>
    <property type="match status" value="1"/>
</dbReference>
<accession>A0A4S3MEN3</accession>
<feature type="domain" description="ATP-grasp" evidence="2">
    <location>
        <begin position="45"/>
        <end position="235"/>
    </location>
</feature>
<evidence type="ECO:0000259" key="2">
    <source>
        <dbReference type="PROSITE" id="PS50975"/>
    </source>
</evidence>
<dbReference type="EMBL" id="SSMD01000001">
    <property type="protein sequence ID" value="THD76756.1"/>
    <property type="molecule type" value="Genomic_DNA"/>
</dbReference>
<evidence type="ECO:0000256" key="1">
    <source>
        <dbReference type="PROSITE-ProRule" id="PRU00409"/>
    </source>
</evidence>
<evidence type="ECO:0000313" key="4">
    <source>
        <dbReference type="Proteomes" id="UP000306113"/>
    </source>
</evidence>
<proteinExistence type="predicted"/>
<evidence type="ECO:0000313" key="3">
    <source>
        <dbReference type="EMBL" id="THD76756.1"/>
    </source>
</evidence>
<gene>
    <name evidence="3" type="ORF">E7681_02650</name>
</gene>
<dbReference type="InterPro" id="IPR011761">
    <property type="entry name" value="ATP-grasp"/>
</dbReference>
<protein>
    <recommendedName>
        <fullName evidence="2">ATP-grasp domain-containing protein</fullName>
    </recommendedName>
</protein>
<sequence>MLIPTSDQDIDFVLAHSERLSRHYRFQDSYKDGLAGRIMDKASFYALCQQYGVAYPQLWSGTRDQIAGLAGQITFPCMIKPALIQLVKDQMRGQKGWIARNGEDFAQQVARIPDGAGTLLVQEIVPGPESDITLWCGYLGNGVQQGFTARKLRQFPPGFGSASLVQSHDEAETARIAETLLATLGYTGIAAAEFKRDPKTGQLKIIEINVRPSLWFSLSEASGKPVVLAAYRDLAGLPPLVEQPQTQGVRWKYGPKDLYSRLFYWRKPDFILPAPDTSATGPASASVRAVFAWDDPLPAFAELRTFAAKAMQRLSRRCHAR</sequence>
<dbReference type="GO" id="GO:0005524">
    <property type="term" value="F:ATP binding"/>
    <property type="evidence" value="ECO:0007669"/>
    <property type="project" value="UniProtKB-UniRule"/>
</dbReference>
<organism evidence="3 4">
    <name type="scientific">Thalassobius vesicularis</name>
    <dbReference type="NCBI Taxonomy" id="1294297"/>
    <lineage>
        <taxon>Bacteria</taxon>
        <taxon>Pseudomonadati</taxon>
        <taxon>Pseudomonadota</taxon>
        <taxon>Alphaproteobacteria</taxon>
        <taxon>Rhodobacterales</taxon>
        <taxon>Roseobacteraceae</taxon>
        <taxon>Thalassovita</taxon>
    </lineage>
</organism>
<dbReference type="Proteomes" id="UP000306113">
    <property type="component" value="Unassembled WGS sequence"/>
</dbReference>
<comment type="caution">
    <text evidence="3">The sequence shown here is derived from an EMBL/GenBank/DDBJ whole genome shotgun (WGS) entry which is preliminary data.</text>
</comment>
<dbReference type="Gene3D" id="3.30.470.20">
    <property type="entry name" value="ATP-grasp fold, B domain"/>
    <property type="match status" value="1"/>
</dbReference>
<reference evidence="3 4" key="1">
    <citation type="submission" date="2019-04" db="EMBL/GenBank/DDBJ databases">
        <title>Draft genome sequence of Youngimonas vesicularis.</title>
        <authorList>
            <person name="Hameed A."/>
        </authorList>
    </citation>
    <scope>NUCLEOTIDE SEQUENCE [LARGE SCALE GENOMIC DNA]</scope>
    <source>
        <strain evidence="3 4">CC-AMW-E</strain>
    </source>
</reference>
<keyword evidence="1" id="KW-0067">ATP-binding</keyword>
<keyword evidence="4" id="KW-1185">Reference proteome</keyword>
<dbReference type="PROSITE" id="PS50975">
    <property type="entry name" value="ATP_GRASP"/>
    <property type="match status" value="1"/>
</dbReference>
<keyword evidence="1" id="KW-0547">Nucleotide-binding</keyword>
<dbReference type="GO" id="GO:0046872">
    <property type="term" value="F:metal ion binding"/>
    <property type="evidence" value="ECO:0007669"/>
    <property type="project" value="InterPro"/>
</dbReference>
<dbReference type="AlphaFoldDB" id="A0A4S3MEN3"/>
<dbReference type="RefSeq" id="WP_168733140.1">
    <property type="nucleotide sequence ID" value="NZ_SSMD01000001.1"/>
</dbReference>